<dbReference type="InterPro" id="IPR011762">
    <property type="entry name" value="COA_CT_N"/>
</dbReference>
<keyword evidence="4" id="KW-1185">Reference proteome</keyword>
<dbReference type="PANTHER" id="PTHR43842">
    <property type="entry name" value="PROPIONYL-COA CARBOXYLASE BETA CHAIN"/>
    <property type="match status" value="1"/>
</dbReference>
<reference evidence="4" key="1">
    <citation type="submission" date="2016-09" db="EMBL/GenBank/DDBJ databases">
        <authorList>
            <person name="Varghese N."/>
            <person name="Submissions S."/>
        </authorList>
    </citation>
    <scope>NUCLEOTIDE SEQUENCE [LARGE SCALE GENOMIC DNA]</scope>
    <source>
        <strain evidence="4">25nlg</strain>
    </source>
</reference>
<dbReference type="RefSeq" id="WP_090774396.1">
    <property type="nucleotide sequence ID" value="NZ_FMYM01000001.1"/>
</dbReference>
<gene>
    <name evidence="3" type="ORF">SAMN05421737_101155</name>
</gene>
<protein>
    <submittedName>
        <fullName evidence="3">Propionyl-CoA carboxylase beta chain</fullName>
    </submittedName>
</protein>
<feature type="domain" description="CoA carboxyltransferase N-terminal" evidence="1">
    <location>
        <begin position="3"/>
        <end position="251"/>
    </location>
</feature>
<evidence type="ECO:0000259" key="1">
    <source>
        <dbReference type="PROSITE" id="PS50980"/>
    </source>
</evidence>
<dbReference type="PROSITE" id="PS50989">
    <property type="entry name" value="COA_CT_CTER"/>
    <property type="match status" value="1"/>
</dbReference>
<dbReference type="GO" id="GO:0004658">
    <property type="term" value="F:propionyl-CoA carboxylase activity"/>
    <property type="evidence" value="ECO:0007669"/>
    <property type="project" value="TreeGrafter"/>
</dbReference>
<evidence type="ECO:0000259" key="2">
    <source>
        <dbReference type="PROSITE" id="PS50989"/>
    </source>
</evidence>
<dbReference type="SUPFAM" id="SSF52096">
    <property type="entry name" value="ClpP/crotonase"/>
    <property type="match status" value="2"/>
</dbReference>
<accession>A0A1G6GJM0</accession>
<dbReference type="InterPro" id="IPR011763">
    <property type="entry name" value="COA_CT_C"/>
</dbReference>
<dbReference type="Gene3D" id="3.90.226.10">
    <property type="entry name" value="2-enoyl-CoA Hydratase, Chain A, domain 1"/>
    <property type="match status" value="2"/>
</dbReference>
<evidence type="ECO:0000313" key="4">
    <source>
        <dbReference type="Proteomes" id="UP000242662"/>
    </source>
</evidence>
<dbReference type="GO" id="GO:0009317">
    <property type="term" value="C:acetyl-CoA carboxylase complex"/>
    <property type="evidence" value="ECO:0007669"/>
    <property type="project" value="TreeGrafter"/>
</dbReference>
<organism evidence="3 4">
    <name type="scientific">Shouchella lonarensis</name>
    <dbReference type="NCBI Taxonomy" id="1464122"/>
    <lineage>
        <taxon>Bacteria</taxon>
        <taxon>Bacillati</taxon>
        <taxon>Bacillota</taxon>
        <taxon>Bacilli</taxon>
        <taxon>Bacillales</taxon>
        <taxon>Bacillaceae</taxon>
        <taxon>Shouchella</taxon>
    </lineage>
</organism>
<dbReference type="EMBL" id="FMYM01000001">
    <property type="protein sequence ID" value="SDB82197.1"/>
    <property type="molecule type" value="Genomic_DNA"/>
</dbReference>
<dbReference type="AlphaFoldDB" id="A0A1G6GJM0"/>
<dbReference type="OrthoDB" id="9803706at2"/>
<dbReference type="InterPro" id="IPR034733">
    <property type="entry name" value="AcCoA_carboxyl_beta"/>
</dbReference>
<dbReference type="PROSITE" id="PS50980">
    <property type="entry name" value="COA_CT_NTER"/>
    <property type="match status" value="1"/>
</dbReference>
<evidence type="ECO:0000313" key="3">
    <source>
        <dbReference type="EMBL" id="SDB82197.1"/>
    </source>
</evidence>
<name>A0A1G6GJM0_9BACI</name>
<dbReference type="Proteomes" id="UP000242662">
    <property type="component" value="Unassembled WGS sequence"/>
</dbReference>
<feature type="domain" description="CoA carboxyltransferase C-terminal" evidence="2">
    <location>
        <begin position="250"/>
        <end position="482"/>
    </location>
</feature>
<sequence length="486" mass="52509">MDNHFKNKLLHKKNEELLQGGGQARQQKQRASGKALARARIDALVDKDSFTECLRFVTGEAAILGDGVIIGYATIMGRLVCLYAQDFTVCGGTVGKKHAEKIVTILEMAVKLKAPLIGLIDSGGARIQEGVEALHGYGQIFRKQVQYSGVIPQLSVILGPCAGGAVYSPALTDVIFMVEKISHMFVTGPKVLAAVTGSDVDMESLGGARMHATQSGNVHVTAKNEAALFKEVRAFLSYMPTGKEIPCHKHMDKVASLAHVLPINEMSVYDVREVIQLLADRQSFMELSSCFARNLVTGFIRLNEQTVGVVANNPKHLAGGIDVDASDKCARFVRFCDCYRIPLLVLEDVCGFIPGTEQEQRGLIRHGAKVIYAFAEATVPKITVILRKAYGGAFVALNSKALGADFVFSWPTAEMAVMGADGAKSVINTESRETEDTPVPTAFLAAEKGIIDDIIEPETTRARLIDAYAVLACKKIAAYPHGNMPL</sequence>
<dbReference type="STRING" id="1464122.SAMN05421737_101155"/>
<proteinExistence type="predicted"/>
<dbReference type="InterPro" id="IPR029045">
    <property type="entry name" value="ClpP/crotonase-like_dom_sf"/>
</dbReference>
<dbReference type="Pfam" id="PF01039">
    <property type="entry name" value="Carboxyl_trans"/>
    <property type="match status" value="1"/>
</dbReference>
<dbReference type="PANTHER" id="PTHR43842:SF2">
    <property type="entry name" value="PROPIONYL-COA CARBOXYLASE BETA CHAIN, MITOCHONDRIAL"/>
    <property type="match status" value="1"/>
</dbReference>
<dbReference type="InterPro" id="IPR051047">
    <property type="entry name" value="AccD/PCCB"/>
</dbReference>